<accession>A0ABM8Y9I4</accession>
<evidence type="ECO:0000313" key="1">
    <source>
        <dbReference type="EMBL" id="CAG9612405.1"/>
    </source>
</evidence>
<dbReference type="EMBL" id="CAKJTI010000006">
    <property type="protein sequence ID" value="CAG9612405.1"/>
    <property type="molecule type" value="Genomic_DNA"/>
</dbReference>
<dbReference type="RefSeq" id="WP_230574592.1">
    <property type="nucleotide sequence ID" value="NZ_CAKJTI010000006.1"/>
</dbReference>
<dbReference type="Proteomes" id="UP000789423">
    <property type="component" value="Unassembled WGS sequence"/>
</dbReference>
<comment type="caution">
    <text evidence="1">The sequence shown here is derived from an EMBL/GenBank/DDBJ whole genome shotgun (WGS) entry which is preliminary data.</text>
</comment>
<keyword evidence="2" id="KW-1185">Reference proteome</keyword>
<gene>
    <name evidence="1" type="ORF">BACCIP111899_01581</name>
</gene>
<evidence type="ECO:0000313" key="2">
    <source>
        <dbReference type="Proteomes" id="UP000789423"/>
    </source>
</evidence>
<sequence length="68" mass="8248">MKLKHFLVTFHLPQRQLEQIICEESLPVLRNKLTRDIADRNIDYIKIDGTIIFTRHIKSFHIQKIYTR</sequence>
<name>A0ABM8Y9I4_9BACI</name>
<organism evidence="1 2">
    <name type="scientific">Bacillus rhizoplanae</name>
    <dbReference type="NCBI Taxonomy" id="2880966"/>
    <lineage>
        <taxon>Bacteria</taxon>
        <taxon>Bacillati</taxon>
        <taxon>Bacillota</taxon>
        <taxon>Bacilli</taxon>
        <taxon>Bacillales</taxon>
        <taxon>Bacillaceae</taxon>
        <taxon>Bacillus</taxon>
    </lineage>
</organism>
<reference evidence="1 2" key="1">
    <citation type="submission" date="2021-10" db="EMBL/GenBank/DDBJ databases">
        <authorList>
            <person name="Criscuolo A."/>
        </authorList>
    </citation>
    <scope>NUCLEOTIDE SEQUENCE [LARGE SCALE GENOMIC DNA]</scope>
    <source>
        <strain evidence="2">CIP 111899</strain>
    </source>
</reference>
<proteinExistence type="predicted"/>
<protein>
    <submittedName>
        <fullName evidence="1">Uncharacterized protein</fullName>
    </submittedName>
</protein>